<dbReference type="CDD" id="cd03443">
    <property type="entry name" value="PaaI_thioesterase"/>
    <property type="match status" value="1"/>
</dbReference>
<accession>A0A5K7ZVL8</accession>
<protein>
    <recommendedName>
        <fullName evidence="4">2-dehydropantoate 2-reductase</fullName>
        <ecNumber evidence="3">1.1.1.169</ecNumber>
    </recommendedName>
    <alternativeName>
        <fullName evidence="7">Ketopantoate reductase</fullName>
    </alternativeName>
</protein>
<evidence type="ECO:0000256" key="3">
    <source>
        <dbReference type="ARBA" id="ARBA00013014"/>
    </source>
</evidence>
<dbReference type="SUPFAM" id="SSF51735">
    <property type="entry name" value="NAD(P)-binding Rossmann-fold domains"/>
    <property type="match status" value="1"/>
</dbReference>
<dbReference type="AlphaFoldDB" id="A0A5K7ZVL8"/>
<dbReference type="Pfam" id="PF08546">
    <property type="entry name" value="ApbA_C"/>
    <property type="match status" value="1"/>
</dbReference>
<dbReference type="InterPro" id="IPR008927">
    <property type="entry name" value="6-PGluconate_DH-like_C_sf"/>
</dbReference>
<proteinExistence type="inferred from homology"/>
<evidence type="ECO:0000256" key="5">
    <source>
        <dbReference type="ARBA" id="ARBA00022857"/>
    </source>
</evidence>
<keyword evidence="5" id="KW-0521">NADP</keyword>
<dbReference type="SUPFAM" id="SSF48179">
    <property type="entry name" value="6-phosphogluconate dehydrogenase C-terminal domain-like"/>
    <property type="match status" value="1"/>
</dbReference>
<dbReference type="SUPFAM" id="SSF54637">
    <property type="entry name" value="Thioesterase/thiol ester dehydrase-isomerase"/>
    <property type="match status" value="1"/>
</dbReference>
<feature type="domain" description="Ketopantoate reductase N-terminal" evidence="9">
    <location>
        <begin position="3"/>
        <end position="152"/>
    </location>
</feature>
<evidence type="ECO:0000256" key="6">
    <source>
        <dbReference type="ARBA" id="ARBA00023002"/>
    </source>
</evidence>
<evidence type="ECO:0000256" key="2">
    <source>
        <dbReference type="ARBA" id="ARBA00007870"/>
    </source>
</evidence>
<evidence type="ECO:0000259" key="10">
    <source>
        <dbReference type="Pfam" id="PF08546"/>
    </source>
</evidence>
<dbReference type="EC" id="1.1.1.169" evidence="3"/>
<dbReference type="InterPro" id="IPR013752">
    <property type="entry name" value="KPA_reductase"/>
</dbReference>
<dbReference type="InterPro" id="IPR036291">
    <property type="entry name" value="NAD(P)-bd_dom_sf"/>
</dbReference>
<evidence type="ECO:0000256" key="1">
    <source>
        <dbReference type="ARBA" id="ARBA00004994"/>
    </source>
</evidence>
<evidence type="ECO:0000256" key="7">
    <source>
        <dbReference type="ARBA" id="ARBA00032024"/>
    </source>
</evidence>
<dbReference type="Proteomes" id="UP000425960">
    <property type="component" value="Chromosome"/>
</dbReference>
<dbReference type="Gene3D" id="3.40.50.720">
    <property type="entry name" value="NAD(P)-binding Rossmann-like Domain"/>
    <property type="match status" value="1"/>
</dbReference>
<dbReference type="GO" id="GO:0015940">
    <property type="term" value="P:pantothenate biosynthetic process"/>
    <property type="evidence" value="ECO:0007669"/>
    <property type="project" value="UniProtKB-UniPathway"/>
</dbReference>
<evidence type="ECO:0000313" key="11">
    <source>
        <dbReference type="EMBL" id="BBO84214.1"/>
    </source>
</evidence>
<dbReference type="InterPro" id="IPR003710">
    <property type="entry name" value="ApbA"/>
</dbReference>
<dbReference type="KEGG" id="dov:DSCO28_47800"/>
<dbReference type="RefSeq" id="WP_155324211.1">
    <property type="nucleotide sequence ID" value="NZ_AP021876.1"/>
</dbReference>
<feature type="domain" description="Ketopantoate reductase C-terminal" evidence="10">
    <location>
        <begin position="180"/>
        <end position="305"/>
    </location>
</feature>
<organism evidence="11 12">
    <name type="scientific">Desulfosarcina ovata subsp. sediminis</name>
    <dbReference type="NCBI Taxonomy" id="885957"/>
    <lineage>
        <taxon>Bacteria</taxon>
        <taxon>Pseudomonadati</taxon>
        <taxon>Thermodesulfobacteriota</taxon>
        <taxon>Desulfobacteria</taxon>
        <taxon>Desulfobacterales</taxon>
        <taxon>Desulfosarcinaceae</taxon>
        <taxon>Desulfosarcina</taxon>
    </lineage>
</organism>
<dbReference type="Gene3D" id="1.10.1040.10">
    <property type="entry name" value="N-(1-d-carboxylethyl)-l-norvaline Dehydrogenase, domain 2"/>
    <property type="match status" value="1"/>
</dbReference>
<evidence type="ECO:0000259" key="9">
    <source>
        <dbReference type="Pfam" id="PF02558"/>
    </source>
</evidence>
<evidence type="ECO:0000313" key="12">
    <source>
        <dbReference type="Proteomes" id="UP000425960"/>
    </source>
</evidence>
<dbReference type="InterPro" id="IPR027961">
    <property type="entry name" value="DUF4442"/>
</dbReference>
<dbReference type="InterPro" id="IPR013332">
    <property type="entry name" value="KPR_N"/>
</dbReference>
<dbReference type="Pfam" id="PF14539">
    <property type="entry name" value="DUF4442"/>
    <property type="match status" value="1"/>
</dbReference>
<dbReference type="GO" id="GO:0005737">
    <property type="term" value="C:cytoplasm"/>
    <property type="evidence" value="ECO:0007669"/>
    <property type="project" value="TreeGrafter"/>
</dbReference>
<sequence>MEIAIVGAGVLGSIFGSLFSQNGFDVTLVEVLKERVRLIDREGLWMQWPDGDRTHARMAITSDVKAVGVKDVVMVAVKGYHTRSAIESARPMIGDKTLVLSVQNGLGNLEAIAEVVGPERVIGGITAHSGMPVSMNEVKYVGGLGPLLVIGPYDGVSRPGFERMVSAFQKVGLDVHTTPDINQVIWKKLIANVSTNVVAALTGLTGGTAVTHAPTVKVIEALSRELAQVARAKGIDIPELDDPPAFALSAFASTKDNRVSMLQDVEAGRPTEIGNLNEIIVSEGNRLNISTPFNEAVSLLIRGVEERNRQKLSVVESASEPNAVRNAIKAEDLDALRQALETSPLARALSIHFTEFEPGRATAKLPGTPQLPNFLGYTHTGALFTLAEQTMAAVANSLGHVGLPLNCDIEILNAADPAKDVTASARVIDTQGRIARVQVELTQDDQPVAKVAEMVFLRN</sequence>
<comment type="catalytic activity">
    <reaction evidence="8">
        <text>(R)-pantoate + NADP(+) = 2-dehydropantoate + NADPH + H(+)</text>
        <dbReference type="Rhea" id="RHEA:16233"/>
        <dbReference type="ChEBI" id="CHEBI:11561"/>
        <dbReference type="ChEBI" id="CHEBI:15378"/>
        <dbReference type="ChEBI" id="CHEBI:15980"/>
        <dbReference type="ChEBI" id="CHEBI:57783"/>
        <dbReference type="ChEBI" id="CHEBI:58349"/>
        <dbReference type="EC" id="1.1.1.169"/>
    </reaction>
</comment>
<evidence type="ECO:0000256" key="8">
    <source>
        <dbReference type="ARBA" id="ARBA00048793"/>
    </source>
</evidence>
<evidence type="ECO:0000256" key="4">
    <source>
        <dbReference type="ARBA" id="ARBA00019465"/>
    </source>
</evidence>
<dbReference type="UniPathway" id="UPA00028">
    <property type="reaction ID" value="UER00004"/>
</dbReference>
<reference evidence="11 12" key="1">
    <citation type="submission" date="2019-11" db="EMBL/GenBank/DDBJ databases">
        <title>Comparative genomics of hydrocarbon-degrading Desulfosarcina strains.</title>
        <authorList>
            <person name="Watanabe M."/>
            <person name="Kojima H."/>
            <person name="Fukui M."/>
        </authorList>
    </citation>
    <scope>NUCLEOTIDE SEQUENCE [LARGE SCALE GENOMIC DNA]</scope>
    <source>
        <strain evidence="11 12">28bB2T</strain>
    </source>
</reference>
<dbReference type="InterPro" id="IPR029069">
    <property type="entry name" value="HotDog_dom_sf"/>
</dbReference>
<dbReference type="PANTHER" id="PTHR21708">
    <property type="entry name" value="PROBABLE 2-DEHYDROPANTOATE 2-REDUCTASE"/>
    <property type="match status" value="1"/>
</dbReference>
<dbReference type="PANTHER" id="PTHR21708:SF26">
    <property type="entry name" value="2-DEHYDROPANTOATE 2-REDUCTASE"/>
    <property type="match status" value="1"/>
</dbReference>
<comment type="similarity">
    <text evidence="2">Belongs to the ketopantoate reductase family.</text>
</comment>
<keyword evidence="6" id="KW-0560">Oxidoreductase</keyword>
<comment type="pathway">
    <text evidence="1">Cofactor biosynthesis; (R)-pantothenate biosynthesis; (R)-pantoate from 3-methyl-2-oxobutanoate: step 2/2.</text>
</comment>
<dbReference type="NCBIfam" id="TIGR00745">
    <property type="entry name" value="apbA_panE"/>
    <property type="match status" value="1"/>
</dbReference>
<name>A0A5K7ZVL8_9BACT</name>
<dbReference type="InterPro" id="IPR051402">
    <property type="entry name" value="KPR-Related"/>
</dbReference>
<dbReference type="GO" id="GO:0008677">
    <property type="term" value="F:2-dehydropantoate 2-reductase activity"/>
    <property type="evidence" value="ECO:0007669"/>
    <property type="project" value="UniProtKB-EC"/>
</dbReference>
<dbReference type="Pfam" id="PF02558">
    <property type="entry name" value="ApbA"/>
    <property type="match status" value="1"/>
</dbReference>
<dbReference type="Gene3D" id="3.10.129.10">
    <property type="entry name" value="Hotdog Thioesterase"/>
    <property type="match status" value="1"/>
</dbReference>
<dbReference type="InterPro" id="IPR013328">
    <property type="entry name" value="6PGD_dom2"/>
</dbReference>
<gene>
    <name evidence="11" type="ORF">DSCO28_47800</name>
</gene>
<dbReference type="EMBL" id="AP021876">
    <property type="protein sequence ID" value="BBO84214.1"/>
    <property type="molecule type" value="Genomic_DNA"/>
</dbReference>